<dbReference type="InterPro" id="IPR004401">
    <property type="entry name" value="YbaB/EbfC"/>
</dbReference>
<dbReference type="STRING" id="471852.Tcur_1419"/>
<dbReference type="SUPFAM" id="SSF82607">
    <property type="entry name" value="YbaB-like"/>
    <property type="match status" value="1"/>
</dbReference>
<keyword evidence="2" id="KW-1185">Reference proteome</keyword>
<gene>
    <name evidence="1" type="ordered locus">Tcur_1419</name>
</gene>
<dbReference type="EMBL" id="CP001738">
    <property type="protein sequence ID" value="ACY96999.1"/>
    <property type="molecule type" value="Genomic_DNA"/>
</dbReference>
<dbReference type="Pfam" id="PF02575">
    <property type="entry name" value="YbaB_DNA_bd"/>
    <property type="match status" value="1"/>
</dbReference>
<dbReference type="HOGENOM" id="CLU_1219226_0_0_11"/>
<dbReference type="InterPro" id="IPR036894">
    <property type="entry name" value="YbaB-like_sf"/>
</dbReference>
<evidence type="ECO:0000313" key="1">
    <source>
        <dbReference type="EMBL" id="ACY96999.1"/>
    </source>
</evidence>
<accession>D1AA63</accession>
<reference evidence="1 2" key="1">
    <citation type="journal article" date="2011" name="Stand. Genomic Sci.">
        <title>Complete genome sequence of Thermomonospora curvata type strain (B9).</title>
        <authorList>
            <person name="Chertkov O."/>
            <person name="Sikorski J."/>
            <person name="Nolan M."/>
            <person name="Lapidus A."/>
            <person name="Lucas S."/>
            <person name="Del Rio T.G."/>
            <person name="Tice H."/>
            <person name="Cheng J.F."/>
            <person name="Goodwin L."/>
            <person name="Pitluck S."/>
            <person name="Liolios K."/>
            <person name="Ivanova N."/>
            <person name="Mavromatis K."/>
            <person name="Mikhailova N."/>
            <person name="Ovchinnikova G."/>
            <person name="Pati A."/>
            <person name="Chen A."/>
            <person name="Palaniappan K."/>
            <person name="Djao O.D."/>
            <person name="Land M."/>
            <person name="Hauser L."/>
            <person name="Chang Y.J."/>
            <person name="Jeffries C.D."/>
            <person name="Brettin T."/>
            <person name="Han C."/>
            <person name="Detter J.C."/>
            <person name="Rohde M."/>
            <person name="Goker M."/>
            <person name="Woyke T."/>
            <person name="Bristow J."/>
            <person name="Eisen J.A."/>
            <person name="Markowitz V."/>
            <person name="Hugenholtz P."/>
            <person name="Klenk H.P."/>
            <person name="Kyrpides N.C."/>
        </authorList>
    </citation>
    <scope>NUCLEOTIDE SEQUENCE [LARGE SCALE GENOMIC DNA]</scope>
    <source>
        <strain evidence="2">ATCC 19995 / DSM 43183 / JCM 3096 / KCTC 9072 / NBRC 15933 / NCIMB 10081 / Henssen B9</strain>
    </source>
</reference>
<dbReference type="SMR" id="D1AA63"/>
<protein>
    <recommendedName>
        <fullName evidence="3">YbaB/EbfC DNA-binding family protein</fullName>
    </recommendedName>
</protein>
<evidence type="ECO:0008006" key="3">
    <source>
        <dbReference type="Google" id="ProtNLM"/>
    </source>
</evidence>
<dbReference type="GO" id="GO:0003677">
    <property type="term" value="F:DNA binding"/>
    <property type="evidence" value="ECO:0007669"/>
    <property type="project" value="InterPro"/>
</dbReference>
<dbReference type="AlphaFoldDB" id="D1AA63"/>
<proteinExistence type="predicted"/>
<dbReference type="Proteomes" id="UP000001918">
    <property type="component" value="Chromosome"/>
</dbReference>
<sequence length="227" mass="24659">MRAVAEQARVKTLRIQPRAMALPPDELAECARTAVNEALADLRSAMPSDAGPGVDPAAALEYLNQVQVEGLRTLELVTGALEQAMAQIRQTAAAHGTPAPHGLHRIVEEVQQTLAAVSRPPQEAPDDLEGTAEAAQGRVRAVAEPGGRIRSLTVQARAMRSPSQELAEHIVTAVNNALDDLQAKTRRETEIVEIDQRRLDELRESAMRQSAEFMRSVSDMINSIQPR</sequence>
<name>D1AA63_THECD</name>
<dbReference type="KEGG" id="tcu:Tcur_1419"/>
<organism evidence="1 2">
    <name type="scientific">Thermomonospora curvata (strain ATCC 19995 / DSM 43183 / JCM 3096 / KCTC 9072 / NBRC 15933 / NCIMB 10081 / Henssen B9)</name>
    <dbReference type="NCBI Taxonomy" id="471852"/>
    <lineage>
        <taxon>Bacteria</taxon>
        <taxon>Bacillati</taxon>
        <taxon>Actinomycetota</taxon>
        <taxon>Actinomycetes</taxon>
        <taxon>Streptosporangiales</taxon>
        <taxon>Thermomonosporaceae</taxon>
        <taxon>Thermomonospora</taxon>
    </lineage>
</organism>
<dbReference type="eggNOG" id="ENOG502ZVRT">
    <property type="taxonomic scope" value="Bacteria"/>
</dbReference>
<evidence type="ECO:0000313" key="2">
    <source>
        <dbReference type="Proteomes" id="UP000001918"/>
    </source>
</evidence>
<dbReference type="Gene3D" id="3.30.1310.10">
    <property type="entry name" value="Nucleoid-associated protein YbaB-like domain"/>
    <property type="match status" value="1"/>
</dbReference>